<dbReference type="Gene3D" id="1.10.10.10">
    <property type="entry name" value="Winged helix-like DNA-binding domain superfamily/Winged helix DNA-binding domain"/>
    <property type="match status" value="1"/>
</dbReference>
<reference evidence="5" key="1">
    <citation type="submission" date="2020-08" db="EMBL/GenBank/DDBJ databases">
        <title>Genome public.</title>
        <authorList>
            <person name="Liu C."/>
            <person name="Sun Q."/>
        </authorList>
    </citation>
    <scope>NUCLEOTIDE SEQUENCE</scope>
    <source>
        <strain evidence="5">BX1005</strain>
    </source>
</reference>
<dbReference type="InterPro" id="IPR023187">
    <property type="entry name" value="Tscrpt_reg_MarR-type_CS"/>
</dbReference>
<evidence type="ECO:0000313" key="6">
    <source>
        <dbReference type="Proteomes" id="UP000606720"/>
    </source>
</evidence>
<dbReference type="GO" id="GO:0006950">
    <property type="term" value="P:response to stress"/>
    <property type="evidence" value="ECO:0007669"/>
    <property type="project" value="TreeGrafter"/>
</dbReference>
<evidence type="ECO:0000259" key="4">
    <source>
        <dbReference type="PROSITE" id="PS50995"/>
    </source>
</evidence>
<dbReference type="PANTHER" id="PTHR33164:SF43">
    <property type="entry name" value="HTH-TYPE TRANSCRIPTIONAL REPRESSOR YETL"/>
    <property type="match status" value="1"/>
</dbReference>
<evidence type="ECO:0000256" key="3">
    <source>
        <dbReference type="ARBA" id="ARBA00023163"/>
    </source>
</evidence>
<protein>
    <submittedName>
        <fullName evidence="5">Winged helix DNA-binding protein</fullName>
    </submittedName>
</protein>
<keyword evidence="6" id="KW-1185">Reference proteome</keyword>
<accession>A0A923LNY6</accession>
<dbReference type="SUPFAM" id="SSF46785">
    <property type="entry name" value="Winged helix' DNA-binding domain"/>
    <property type="match status" value="1"/>
</dbReference>
<dbReference type="PROSITE" id="PS50995">
    <property type="entry name" value="HTH_MARR_2"/>
    <property type="match status" value="1"/>
</dbReference>
<evidence type="ECO:0000256" key="1">
    <source>
        <dbReference type="ARBA" id="ARBA00023015"/>
    </source>
</evidence>
<comment type="caution">
    <text evidence="5">The sequence shown here is derived from an EMBL/GenBank/DDBJ whole genome shotgun (WGS) entry which is preliminary data.</text>
</comment>
<dbReference type="GO" id="GO:0003700">
    <property type="term" value="F:DNA-binding transcription factor activity"/>
    <property type="evidence" value="ECO:0007669"/>
    <property type="project" value="InterPro"/>
</dbReference>
<dbReference type="InterPro" id="IPR039422">
    <property type="entry name" value="MarR/SlyA-like"/>
</dbReference>
<dbReference type="Pfam" id="PF01047">
    <property type="entry name" value="MarR"/>
    <property type="match status" value="1"/>
</dbReference>
<sequence length="162" mass="18490">MKAEEKAFLETMKKFRKLHISSMLPGINSGDFAVMKTIDHCTKEQEVQCVKVSDLVKNMRVAAPAVSRCLKSLEGKEYIVRTVDTKDRRNTYVELTEKGKQVLIETEEIFNSFTDAVFGEMGSENMQALNAYLDKLLQTAQREIEKRKIEHRKGAADSEKNI</sequence>
<evidence type="ECO:0000313" key="5">
    <source>
        <dbReference type="EMBL" id="MBC5713636.1"/>
    </source>
</evidence>
<dbReference type="Proteomes" id="UP000606720">
    <property type="component" value="Unassembled WGS sequence"/>
</dbReference>
<gene>
    <name evidence="5" type="ORF">H8S17_05325</name>
</gene>
<dbReference type="PANTHER" id="PTHR33164">
    <property type="entry name" value="TRANSCRIPTIONAL REGULATOR, MARR FAMILY"/>
    <property type="match status" value="1"/>
</dbReference>
<dbReference type="InterPro" id="IPR036388">
    <property type="entry name" value="WH-like_DNA-bd_sf"/>
</dbReference>
<name>A0A923LNY6_9FIRM</name>
<dbReference type="SMART" id="SM00347">
    <property type="entry name" value="HTH_MARR"/>
    <property type="match status" value="1"/>
</dbReference>
<dbReference type="PROSITE" id="PS01117">
    <property type="entry name" value="HTH_MARR_1"/>
    <property type="match status" value="1"/>
</dbReference>
<keyword evidence="3" id="KW-0804">Transcription</keyword>
<keyword evidence="2 5" id="KW-0238">DNA-binding</keyword>
<proteinExistence type="predicted"/>
<evidence type="ECO:0000256" key="2">
    <source>
        <dbReference type="ARBA" id="ARBA00023125"/>
    </source>
</evidence>
<dbReference type="RefSeq" id="WP_186866532.1">
    <property type="nucleotide sequence ID" value="NZ_JACOPH010000003.1"/>
</dbReference>
<dbReference type="PRINTS" id="PR00598">
    <property type="entry name" value="HTHMARR"/>
</dbReference>
<dbReference type="InterPro" id="IPR000835">
    <property type="entry name" value="HTH_MarR-typ"/>
</dbReference>
<feature type="domain" description="HTH marR-type" evidence="4">
    <location>
        <begin position="1"/>
        <end position="138"/>
    </location>
</feature>
<dbReference type="AlphaFoldDB" id="A0A923LNY6"/>
<organism evidence="5 6">
    <name type="scientific">Roseburia zhanii</name>
    <dbReference type="NCBI Taxonomy" id="2763064"/>
    <lineage>
        <taxon>Bacteria</taxon>
        <taxon>Bacillati</taxon>
        <taxon>Bacillota</taxon>
        <taxon>Clostridia</taxon>
        <taxon>Lachnospirales</taxon>
        <taxon>Lachnospiraceae</taxon>
        <taxon>Roseburia</taxon>
    </lineage>
</organism>
<dbReference type="InterPro" id="IPR036390">
    <property type="entry name" value="WH_DNA-bd_sf"/>
</dbReference>
<dbReference type="EMBL" id="JACOPH010000003">
    <property type="protein sequence ID" value="MBC5713636.1"/>
    <property type="molecule type" value="Genomic_DNA"/>
</dbReference>
<keyword evidence="1" id="KW-0805">Transcription regulation</keyword>
<dbReference type="GO" id="GO:0003677">
    <property type="term" value="F:DNA binding"/>
    <property type="evidence" value="ECO:0007669"/>
    <property type="project" value="UniProtKB-KW"/>
</dbReference>